<accession>A0A1W5CVJ4</accession>
<evidence type="ECO:0000313" key="11">
    <source>
        <dbReference type="Proteomes" id="UP000192927"/>
    </source>
</evidence>
<feature type="domain" description="Amidohydrolase-related" evidence="9">
    <location>
        <begin position="7"/>
        <end position="330"/>
    </location>
</feature>
<evidence type="ECO:0000256" key="6">
    <source>
        <dbReference type="ARBA" id="ARBA00036832"/>
    </source>
</evidence>
<dbReference type="GO" id="GO:0019748">
    <property type="term" value="P:secondary metabolic process"/>
    <property type="evidence" value="ECO:0007669"/>
    <property type="project" value="TreeGrafter"/>
</dbReference>
<dbReference type="GO" id="GO:0047596">
    <property type="term" value="F:6-methylsalicylate decarboxylase activity"/>
    <property type="evidence" value="ECO:0007669"/>
    <property type="project" value="UniProtKB-EC"/>
</dbReference>
<keyword evidence="10" id="KW-0378">Hydrolase</keyword>
<evidence type="ECO:0000256" key="7">
    <source>
        <dbReference type="ARBA" id="ARBA00038889"/>
    </source>
</evidence>
<comment type="similarity">
    <text evidence="1">Belongs to the metallo-dependent hydrolases superfamily. ACMSD family.</text>
</comment>
<dbReference type="Gene3D" id="3.20.20.140">
    <property type="entry name" value="Metal-dependent hydrolases"/>
    <property type="match status" value="1"/>
</dbReference>
<dbReference type="GO" id="GO:0016787">
    <property type="term" value="F:hydrolase activity"/>
    <property type="evidence" value="ECO:0007669"/>
    <property type="project" value="UniProtKB-KW"/>
</dbReference>
<sequence length="336" mass="37629">MSIPERIDVHTHFVPPEWRNTCEEMGFGKPDGMPAIPEWSEEAHLNAMHEVGISKAILSITSPGTHLDYSDDALARRLTRDCNVFAAEMKSRRPDKFGFWASLPLPDIQGSLDEIAFALDELNADGFGLLTNYHGVYLGDKVFDPVFAMLDERKAIVHVHPTGPCMGSAITQSAPQAALPLPEYPSPMFEFLFEEGRAMINLFLHETVTRYPNITYIISHCGGTFPPLVERFAKFAEAILHIGVGMDTQTVAATLQRQFYFDLAGFPFPDQLFGLLRLVDYQRILYGSDFPYTPLDSVMELADTLNTEIPKTFSEEEMKAIYHGNAARLLCDSKKS</sequence>
<organism evidence="10 11">
    <name type="scientific">Lasallia pustulata</name>
    <dbReference type="NCBI Taxonomy" id="136370"/>
    <lineage>
        <taxon>Eukaryota</taxon>
        <taxon>Fungi</taxon>
        <taxon>Dikarya</taxon>
        <taxon>Ascomycota</taxon>
        <taxon>Pezizomycotina</taxon>
        <taxon>Lecanoromycetes</taxon>
        <taxon>OSLEUM clade</taxon>
        <taxon>Umbilicariomycetidae</taxon>
        <taxon>Umbilicariales</taxon>
        <taxon>Umbilicariaceae</taxon>
        <taxon>Lasallia</taxon>
    </lineage>
</organism>
<dbReference type="PANTHER" id="PTHR21240">
    <property type="entry name" value="2-AMINO-3-CARBOXYLMUCONATE-6-SEMIALDEHYDE DECARBOXYLASE"/>
    <property type="match status" value="1"/>
</dbReference>
<dbReference type="InterPro" id="IPR006680">
    <property type="entry name" value="Amidohydro-rel"/>
</dbReference>
<keyword evidence="5 8" id="KW-0456">Lyase</keyword>
<evidence type="ECO:0000313" key="10">
    <source>
        <dbReference type="EMBL" id="SLM34883.1"/>
    </source>
</evidence>
<evidence type="ECO:0000256" key="8">
    <source>
        <dbReference type="RuleBase" id="RU366045"/>
    </source>
</evidence>
<dbReference type="PANTHER" id="PTHR21240:SF29">
    <property type="entry name" value="AMIDOHYDROLASE-RELATED DOMAIN-CONTAINING PROTEIN"/>
    <property type="match status" value="1"/>
</dbReference>
<evidence type="ECO:0000259" key="9">
    <source>
        <dbReference type="Pfam" id="PF04909"/>
    </source>
</evidence>
<dbReference type="EMBL" id="FWEW01000431">
    <property type="protein sequence ID" value="SLM34883.1"/>
    <property type="molecule type" value="Genomic_DNA"/>
</dbReference>
<keyword evidence="2" id="KW-0479">Metal-binding</keyword>
<comment type="catalytic activity">
    <reaction evidence="6">
        <text>6-methylsalicylate + H(+) = 3-methylphenol + CO2</text>
        <dbReference type="Rhea" id="RHEA:23112"/>
        <dbReference type="ChEBI" id="CHEBI:15378"/>
        <dbReference type="ChEBI" id="CHEBI:16526"/>
        <dbReference type="ChEBI" id="CHEBI:17231"/>
        <dbReference type="ChEBI" id="CHEBI:36658"/>
        <dbReference type="EC" id="4.1.1.52"/>
    </reaction>
    <physiologicalReaction direction="left-to-right" evidence="6">
        <dbReference type="Rhea" id="RHEA:23113"/>
    </physiologicalReaction>
</comment>
<evidence type="ECO:0000256" key="1">
    <source>
        <dbReference type="ARBA" id="ARBA00005871"/>
    </source>
</evidence>
<dbReference type="AlphaFoldDB" id="A0A1W5CVJ4"/>
<protein>
    <recommendedName>
        <fullName evidence="7">6-methylsalicylate decarboxylase</fullName>
        <ecNumber evidence="7">4.1.1.52</ecNumber>
    </recommendedName>
</protein>
<keyword evidence="4" id="KW-0862">Zinc</keyword>
<dbReference type="CDD" id="cd01292">
    <property type="entry name" value="metallo-dependent_hydrolases"/>
    <property type="match status" value="1"/>
</dbReference>
<evidence type="ECO:0000256" key="5">
    <source>
        <dbReference type="ARBA" id="ARBA00023239"/>
    </source>
</evidence>
<dbReference type="EC" id="4.1.1.52" evidence="7"/>
<keyword evidence="3 8" id="KW-0210">Decarboxylase</keyword>
<keyword evidence="11" id="KW-1185">Reference proteome</keyword>
<dbReference type="Pfam" id="PF04909">
    <property type="entry name" value="Amidohydro_2"/>
    <property type="match status" value="1"/>
</dbReference>
<dbReference type="InterPro" id="IPR032465">
    <property type="entry name" value="ACMSD"/>
</dbReference>
<dbReference type="SUPFAM" id="SSF51556">
    <property type="entry name" value="Metallo-dependent hydrolases"/>
    <property type="match status" value="1"/>
</dbReference>
<dbReference type="GO" id="GO:0005829">
    <property type="term" value="C:cytosol"/>
    <property type="evidence" value="ECO:0007669"/>
    <property type="project" value="TreeGrafter"/>
</dbReference>
<dbReference type="Proteomes" id="UP000192927">
    <property type="component" value="Unassembled WGS sequence"/>
</dbReference>
<name>A0A1W5CVJ4_9LECA</name>
<evidence type="ECO:0000256" key="4">
    <source>
        <dbReference type="ARBA" id="ARBA00022833"/>
    </source>
</evidence>
<evidence type="ECO:0000256" key="3">
    <source>
        <dbReference type="ARBA" id="ARBA00022793"/>
    </source>
</evidence>
<reference evidence="11" key="1">
    <citation type="submission" date="2017-03" db="EMBL/GenBank/DDBJ databases">
        <authorList>
            <person name="Sharma R."/>
            <person name="Thines M."/>
        </authorList>
    </citation>
    <scope>NUCLEOTIDE SEQUENCE [LARGE SCALE GENOMIC DNA]</scope>
</reference>
<evidence type="ECO:0000256" key="2">
    <source>
        <dbReference type="ARBA" id="ARBA00022723"/>
    </source>
</evidence>
<dbReference type="GO" id="GO:0046872">
    <property type="term" value="F:metal ion binding"/>
    <property type="evidence" value="ECO:0007669"/>
    <property type="project" value="UniProtKB-KW"/>
</dbReference>
<dbReference type="InterPro" id="IPR032466">
    <property type="entry name" value="Metal_Hydrolase"/>
</dbReference>
<proteinExistence type="inferred from homology"/>